<dbReference type="PANTHER" id="PTHR14705">
    <property type="entry name" value="CATION CHANNEL SPERM-ASSOCIATED PROTEIN SUBUNIT BETA"/>
    <property type="match status" value="1"/>
</dbReference>
<sequence length="247" mass="27972">MVVSLCCSDRPKQQKPPVAAQVQGALAELPMTALNSCGHKVYCFFQSENLNSSRGILGVFTAGGMAPKLIIMNSTYHDGFPFKLSLFNSRVLWVLDIPRRSITIRKNIAAVEEWTIKITMHQGLNIYETEGTLLDLVRATGFQKFIKVDNEHKLGTFYENCMTTKVAVGTLGEELKNYIVRMTLFYLCGWGPKELVEYVHFSISLKRMVSLNVLSQNHLTMKYCEISRNNQHIKKRKAGTVEEVKLC</sequence>
<dbReference type="PANTHER" id="PTHR14705:SF0">
    <property type="entry name" value="CATION CHANNEL SPERM-ASSOCIATED AUXILIARY SUBUNIT BETA"/>
    <property type="match status" value="1"/>
</dbReference>
<protein>
    <recommendedName>
        <fullName evidence="1">Cation channel sperm-associated auxiliary subunit beta N-terminal domain-containing protein</fullName>
    </recommendedName>
</protein>
<evidence type="ECO:0000259" key="1">
    <source>
        <dbReference type="Pfam" id="PF21541"/>
    </source>
</evidence>
<keyword evidence="3" id="KW-1185">Reference proteome</keyword>
<evidence type="ECO:0000313" key="3">
    <source>
        <dbReference type="Proteomes" id="UP001488838"/>
    </source>
</evidence>
<gene>
    <name evidence="2" type="ORF">U0070_025722</name>
</gene>
<dbReference type="GO" id="GO:0036128">
    <property type="term" value="C:CatSper complex"/>
    <property type="evidence" value="ECO:0007669"/>
    <property type="project" value="InterPro"/>
</dbReference>
<comment type="caution">
    <text evidence="2">The sequence shown here is derived from an EMBL/GenBank/DDBJ whole genome shotgun (WGS) entry which is preliminary data.</text>
</comment>
<evidence type="ECO:0000313" key="2">
    <source>
        <dbReference type="EMBL" id="KAK7802049.1"/>
    </source>
</evidence>
<dbReference type="InterPro" id="IPR028748">
    <property type="entry name" value="CATSPERB"/>
</dbReference>
<accession>A0AAW0HJV2</accession>
<reference evidence="2 3" key="1">
    <citation type="journal article" date="2023" name="bioRxiv">
        <title>Conserved and derived expression patterns and positive selection on dental genes reveal complex evolutionary context of ever-growing rodent molars.</title>
        <authorList>
            <person name="Calamari Z.T."/>
            <person name="Song A."/>
            <person name="Cohen E."/>
            <person name="Akter M."/>
            <person name="Roy R.D."/>
            <person name="Hallikas O."/>
            <person name="Christensen M.M."/>
            <person name="Li P."/>
            <person name="Marangoni P."/>
            <person name="Jernvall J."/>
            <person name="Klein O.D."/>
        </authorList>
    </citation>
    <scope>NUCLEOTIDE SEQUENCE [LARGE SCALE GENOMIC DNA]</scope>
    <source>
        <strain evidence="2">V071</strain>
    </source>
</reference>
<feature type="non-terminal residue" evidence="2">
    <location>
        <position position="247"/>
    </location>
</feature>
<dbReference type="Pfam" id="PF21541">
    <property type="entry name" value="CATSPERB_1st"/>
    <property type="match status" value="1"/>
</dbReference>
<dbReference type="AlphaFoldDB" id="A0AAW0HJV2"/>
<dbReference type="InterPro" id="IPR048786">
    <property type="entry name" value="CATSPERB_N"/>
</dbReference>
<name>A0AAW0HJV2_MYOGA</name>
<proteinExistence type="predicted"/>
<organism evidence="2 3">
    <name type="scientific">Myodes glareolus</name>
    <name type="common">Bank vole</name>
    <name type="synonym">Clethrionomys glareolus</name>
    <dbReference type="NCBI Taxonomy" id="447135"/>
    <lineage>
        <taxon>Eukaryota</taxon>
        <taxon>Metazoa</taxon>
        <taxon>Chordata</taxon>
        <taxon>Craniata</taxon>
        <taxon>Vertebrata</taxon>
        <taxon>Euteleostomi</taxon>
        <taxon>Mammalia</taxon>
        <taxon>Eutheria</taxon>
        <taxon>Euarchontoglires</taxon>
        <taxon>Glires</taxon>
        <taxon>Rodentia</taxon>
        <taxon>Myomorpha</taxon>
        <taxon>Muroidea</taxon>
        <taxon>Cricetidae</taxon>
        <taxon>Arvicolinae</taxon>
        <taxon>Myodes</taxon>
    </lineage>
</organism>
<dbReference type="Proteomes" id="UP001488838">
    <property type="component" value="Unassembled WGS sequence"/>
</dbReference>
<feature type="domain" description="Cation channel sperm-associated auxiliary subunit beta N-terminal" evidence="1">
    <location>
        <begin position="38"/>
        <end position="135"/>
    </location>
</feature>
<dbReference type="EMBL" id="JBBHLL010000479">
    <property type="protein sequence ID" value="KAK7802049.1"/>
    <property type="molecule type" value="Genomic_DNA"/>
</dbReference>
<dbReference type="GO" id="GO:0005929">
    <property type="term" value="C:cilium"/>
    <property type="evidence" value="ECO:0007669"/>
    <property type="project" value="TreeGrafter"/>
</dbReference>